<name>A0A6M0IQR2_9BACT</name>
<protein>
    <submittedName>
        <fullName evidence="1">DUF4932 domain-containing protein</fullName>
    </submittedName>
</protein>
<evidence type="ECO:0000313" key="2">
    <source>
        <dbReference type="Proteomes" id="UP000477386"/>
    </source>
</evidence>
<accession>A0A6M0IQR2</accession>
<dbReference type="Proteomes" id="UP000477386">
    <property type="component" value="Unassembled WGS sequence"/>
</dbReference>
<dbReference type="EMBL" id="JAAGNZ010000003">
    <property type="protein sequence ID" value="NEU70282.1"/>
    <property type="molecule type" value="Genomic_DNA"/>
</dbReference>
<sequence>MKLDSTQFAVLSSGSTRPFPLTALVGDTVDLGNDGYPGAYAILLTGRDSVRFNYTNSPFDQHIYIPLELPTGRATYRLRFNGVPGQFSDSYVHSHTDQDEFAIPEVYELANILWLLSEHGKQNASLPRSGLYYQQVITHFKPFLNHPVFVSINQLADTYANYYDFRENSYAYHFEHDKLMWTGPHYYVTGPDWETFNSLFRQLAPQIEDFAKKSGYRAFYQRQRPIYQQLIVQERKLMPVRKMWTWLEARFPQRFSCYRIVFSPLIGGSHSTQQYARYIQGKLYREAVMFINSPTAYTTRSDLTFPKQQGLASGVVFTEIDHNYVNPTTSRFKKSVDSIFVNRSVWTQTGGDTEDYCSPQAVFNEYMTHALFCLYIKDQYDTKTAAYVVEQRIKLMVEHRHYIRFAEFMQKLSELYSLLKPSEPMANLYPALLDWAKQVK</sequence>
<dbReference type="RefSeq" id="WP_164043579.1">
    <property type="nucleotide sequence ID" value="NZ_JAAGNZ010000003.1"/>
</dbReference>
<reference evidence="1 2" key="1">
    <citation type="submission" date="2020-02" db="EMBL/GenBank/DDBJ databases">
        <title>Draft genome sequence of two Spirosoma agri KCTC 52727 and Spirosoma terrae KCTC 52035.</title>
        <authorList>
            <person name="Rojas J."/>
            <person name="Ambika Manirajan B."/>
            <person name="Ratering S."/>
            <person name="Suarez C."/>
            <person name="Schnell S."/>
        </authorList>
    </citation>
    <scope>NUCLEOTIDE SEQUENCE [LARGE SCALE GENOMIC DNA]</scope>
    <source>
        <strain evidence="1 2">KCTC 52727</strain>
    </source>
</reference>
<evidence type="ECO:0000313" key="1">
    <source>
        <dbReference type="EMBL" id="NEU70282.1"/>
    </source>
</evidence>
<proteinExistence type="predicted"/>
<keyword evidence="2" id="KW-1185">Reference proteome</keyword>
<gene>
    <name evidence="1" type="ORF">GK091_25620</name>
</gene>
<comment type="caution">
    <text evidence="1">The sequence shown here is derived from an EMBL/GenBank/DDBJ whole genome shotgun (WGS) entry which is preliminary data.</text>
</comment>
<organism evidence="1 2">
    <name type="scientific">Spirosoma agri</name>
    <dbReference type="NCBI Taxonomy" id="1987381"/>
    <lineage>
        <taxon>Bacteria</taxon>
        <taxon>Pseudomonadati</taxon>
        <taxon>Bacteroidota</taxon>
        <taxon>Cytophagia</taxon>
        <taxon>Cytophagales</taxon>
        <taxon>Cytophagaceae</taxon>
        <taxon>Spirosoma</taxon>
    </lineage>
</organism>
<dbReference type="AlphaFoldDB" id="A0A6M0IQR2"/>